<dbReference type="EMBL" id="QBIY01012927">
    <property type="protein sequence ID" value="RXN14060.1"/>
    <property type="molecule type" value="Genomic_DNA"/>
</dbReference>
<dbReference type="STRING" id="84645.A0A498M0K4"/>
<dbReference type="EMBL" id="QBIY01012900">
    <property type="protein sequence ID" value="RXN14575.1"/>
    <property type="molecule type" value="Genomic_DNA"/>
</dbReference>
<sequence length="117" mass="13508">MSWRHPRSRRWHQLDFVITRRADIGSVLLTRSYHSADCDTDHALVASKVCKTPKRLHHLKKKGRLRINASCVSHLEKNQQFISRLENALSKGVTVDDTIDSKWLCLRDAVYNTAIIT</sequence>
<reference evidence="1 3" key="1">
    <citation type="submission" date="2018-03" db="EMBL/GenBank/DDBJ databases">
        <title>Draft genome sequence of Rohu Carp (Labeo rohita).</title>
        <authorList>
            <person name="Das P."/>
            <person name="Kushwaha B."/>
            <person name="Joshi C.G."/>
            <person name="Kumar D."/>
            <person name="Nagpure N.S."/>
            <person name="Sahoo L."/>
            <person name="Das S.P."/>
            <person name="Bit A."/>
            <person name="Patnaik S."/>
            <person name="Meher P.K."/>
            <person name="Jayasankar P."/>
            <person name="Koringa P.G."/>
            <person name="Patel N.V."/>
            <person name="Hinsu A.T."/>
            <person name="Kumar R."/>
            <person name="Pandey M."/>
            <person name="Agarwal S."/>
            <person name="Srivastava S."/>
            <person name="Singh M."/>
            <person name="Iquebal M.A."/>
            <person name="Jaiswal S."/>
            <person name="Angadi U.B."/>
            <person name="Kumar N."/>
            <person name="Raza M."/>
            <person name="Shah T.M."/>
            <person name="Rai A."/>
            <person name="Jena J.K."/>
        </authorList>
    </citation>
    <scope>NUCLEOTIDE SEQUENCE [LARGE SCALE GENOMIC DNA]</scope>
    <source>
        <strain evidence="1">DASCIFA01</strain>
        <tissue evidence="1">Testis</tissue>
    </source>
</reference>
<accession>A0A498M0K4</accession>
<name>A0A498M0K4_LABRO</name>
<evidence type="ECO:0000313" key="2">
    <source>
        <dbReference type="EMBL" id="RXN14575.1"/>
    </source>
</evidence>
<dbReference type="Proteomes" id="UP000290572">
    <property type="component" value="Unassembled WGS sequence"/>
</dbReference>
<evidence type="ECO:0000313" key="1">
    <source>
        <dbReference type="EMBL" id="RXN14060.1"/>
    </source>
</evidence>
<organism evidence="1 3">
    <name type="scientific">Labeo rohita</name>
    <name type="common">Indian major carp</name>
    <name type="synonym">Cyprinus rohita</name>
    <dbReference type="NCBI Taxonomy" id="84645"/>
    <lineage>
        <taxon>Eukaryota</taxon>
        <taxon>Metazoa</taxon>
        <taxon>Chordata</taxon>
        <taxon>Craniata</taxon>
        <taxon>Vertebrata</taxon>
        <taxon>Euteleostomi</taxon>
        <taxon>Actinopterygii</taxon>
        <taxon>Neopterygii</taxon>
        <taxon>Teleostei</taxon>
        <taxon>Ostariophysi</taxon>
        <taxon>Cypriniformes</taxon>
        <taxon>Cyprinidae</taxon>
        <taxon>Labeoninae</taxon>
        <taxon>Labeonini</taxon>
        <taxon>Labeo</taxon>
    </lineage>
</organism>
<dbReference type="AlphaFoldDB" id="A0A498M0K4"/>
<proteinExistence type="predicted"/>
<comment type="caution">
    <text evidence="1">The sequence shown here is derived from an EMBL/GenBank/DDBJ whole genome shotgun (WGS) entry which is preliminary data.</text>
</comment>
<keyword evidence="3" id="KW-1185">Reference proteome</keyword>
<protein>
    <submittedName>
        <fullName evidence="1">Craniofacial development 2-like protein</fullName>
    </submittedName>
</protein>
<evidence type="ECO:0000313" key="3">
    <source>
        <dbReference type="Proteomes" id="UP000290572"/>
    </source>
</evidence>
<gene>
    <name evidence="2" type="ORF">ROHU_009028</name>
    <name evidence="1" type="ORF">ROHU_028895</name>
</gene>